<feature type="domain" description="Thiolase N-terminal" evidence="5">
    <location>
        <begin position="6"/>
        <end position="263"/>
    </location>
</feature>
<comment type="similarity">
    <text evidence="1 4">Belongs to the thiolase-like superfamily. Thiolase family.</text>
</comment>
<dbReference type="GO" id="GO:0003988">
    <property type="term" value="F:acetyl-CoA C-acyltransferase activity"/>
    <property type="evidence" value="ECO:0007669"/>
    <property type="project" value="UniProtKB-EC"/>
</dbReference>
<proteinExistence type="inferred from homology"/>
<sequence length="394" mass="41388">MEQNDIVIVAAKRTPMGGMLGTLSGLSAPELGAVAHRAAIEQAGISPSEIDEVISGCVLQAGIGQAPARQAAIFAGIPNSAGASTVNKMCGSGMKAVMLAHDLIKVGSANVVLASGMESMSNAPYLLSKARAGYRLGHGELKDHMFLDGLEDAYDRGQLMGCFAEATAKHFNFSRQQQDDYAIRSLTRAIQAQKEHAFDEEIAKVTISGRKGDVIVDKDEGPDESKLAKVSQLRPAFKADGTVTAANSSSISDGAASLILMSAANAKKRGLKPLARIVAHASHAQAPEWFTTAPVDAMRKVLNRANWRPNDVDLYEINEAFAVVAMAAITQLELNDDIVNIHGGACALGHPIGASGARIIVTLMHALKQRQKTRGVASLCIGGGEATAIAIEML</sequence>
<reference evidence="7 8" key="1">
    <citation type="submission" date="2023-02" db="EMBL/GenBank/DDBJ databases">
        <title>Genome Sequence of L. cardiaca H63T.</title>
        <authorList>
            <person name="Lopez A.E."/>
            <person name="Cianciotto N.P."/>
        </authorList>
    </citation>
    <scope>NUCLEOTIDE SEQUENCE [LARGE SCALE GENOMIC DNA]</scope>
    <source>
        <strain evidence="7 8">H63</strain>
    </source>
</reference>
<evidence type="ECO:0000313" key="8">
    <source>
        <dbReference type="Proteomes" id="UP001222087"/>
    </source>
</evidence>
<dbReference type="Pfam" id="PF02803">
    <property type="entry name" value="Thiolase_C"/>
    <property type="match status" value="1"/>
</dbReference>
<dbReference type="EMBL" id="CP119078">
    <property type="protein sequence ID" value="WED42256.1"/>
    <property type="molecule type" value="Genomic_DNA"/>
</dbReference>
<dbReference type="PROSITE" id="PS00098">
    <property type="entry name" value="THIOLASE_1"/>
    <property type="match status" value="1"/>
</dbReference>
<accession>A0ABY8AR54</accession>
<dbReference type="EC" id="2.3.1.16" evidence="7"/>
<dbReference type="InterPro" id="IPR002155">
    <property type="entry name" value="Thiolase"/>
</dbReference>
<keyword evidence="2 4" id="KW-0808">Transferase</keyword>
<dbReference type="InterPro" id="IPR020610">
    <property type="entry name" value="Thiolase_AS"/>
</dbReference>
<keyword evidence="8" id="KW-1185">Reference proteome</keyword>
<dbReference type="PANTHER" id="PTHR18919:SF164">
    <property type="entry name" value="ACETYL-COA ACETYLTRANSFERASE"/>
    <property type="match status" value="1"/>
</dbReference>
<evidence type="ECO:0000313" key="7">
    <source>
        <dbReference type="EMBL" id="WED42256.1"/>
    </source>
</evidence>
<dbReference type="PROSITE" id="PS00099">
    <property type="entry name" value="THIOLASE_3"/>
    <property type="match status" value="1"/>
</dbReference>
<evidence type="ECO:0000259" key="5">
    <source>
        <dbReference type="Pfam" id="PF00108"/>
    </source>
</evidence>
<evidence type="ECO:0000256" key="2">
    <source>
        <dbReference type="ARBA" id="ARBA00022679"/>
    </source>
</evidence>
<dbReference type="SUPFAM" id="SSF53901">
    <property type="entry name" value="Thiolase-like"/>
    <property type="match status" value="2"/>
</dbReference>
<dbReference type="PANTHER" id="PTHR18919">
    <property type="entry name" value="ACETYL-COA C-ACYLTRANSFERASE"/>
    <property type="match status" value="1"/>
</dbReference>
<evidence type="ECO:0000256" key="1">
    <source>
        <dbReference type="ARBA" id="ARBA00010982"/>
    </source>
</evidence>
<dbReference type="InterPro" id="IPR016039">
    <property type="entry name" value="Thiolase-like"/>
</dbReference>
<keyword evidence="3 4" id="KW-0012">Acyltransferase</keyword>
<protein>
    <submittedName>
        <fullName evidence="7">Acetyl-CoA C-acyltransferase</fullName>
        <ecNumber evidence="7">2.3.1.16</ecNumber>
    </submittedName>
</protein>
<organism evidence="7 8">
    <name type="scientific">Legionella cardiaca</name>
    <dbReference type="NCBI Taxonomy" id="1071983"/>
    <lineage>
        <taxon>Bacteria</taxon>
        <taxon>Pseudomonadati</taxon>
        <taxon>Pseudomonadota</taxon>
        <taxon>Gammaproteobacteria</taxon>
        <taxon>Legionellales</taxon>
        <taxon>Legionellaceae</taxon>
        <taxon>Legionella</taxon>
    </lineage>
</organism>
<dbReference type="Proteomes" id="UP001222087">
    <property type="component" value="Chromosome"/>
</dbReference>
<dbReference type="PIRSF" id="PIRSF000429">
    <property type="entry name" value="Ac-CoA_Ac_transf"/>
    <property type="match status" value="1"/>
</dbReference>
<dbReference type="CDD" id="cd00751">
    <property type="entry name" value="thiolase"/>
    <property type="match status" value="1"/>
</dbReference>
<dbReference type="InterPro" id="IPR020615">
    <property type="entry name" value="Thiolase_acyl_enz_int_AS"/>
</dbReference>
<gene>
    <name evidence="7" type="ORF">PXX05_09990</name>
</gene>
<dbReference type="NCBIfam" id="TIGR01930">
    <property type="entry name" value="AcCoA-C-Actrans"/>
    <property type="match status" value="1"/>
</dbReference>
<feature type="domain" description="Thiolase C-terminal" evidence="6">
    <location>
        <begin position="271"/>
        <end position="392"/>
    </location>
</feature>
<dbReference type="Gene3D" id="3.40.47.10">
    <property type="match status" value="1"/>
</dbReference>
<dbReference type="Pfam" id="PF00108">
    <property type="entry name" value="Thiolase_N"/>
    <property type="match status" value="1"/>
</dbReference>
<name>A0ABY8AR54_9GAMM</name>
<dbReference type="InterPro" id="IPR020616">
    <property type="entry name" value="Thiolase_N"/>
</dbReference>
<evidence type="ECO:0000256" key="3">
    <source>
        <dbReference type="ARBA" id="ARBA00023315"/>
    </source>
</evidence>
<dbReference type="RefSeq" id="WP_275088081.1">
    <property type="nucleotide sequence ID" value="NZ_CP119078.1"/>
</dbReference>
<evidence type="ECO:0000259" key="6">
    <source>
        <dbReference type="Pfam" id="PF02803"/>
    </source>
</evidence>
<evidence type="ECO:0000256" key="4">
    <source>
        <dbReference type="RuleBase" id="RU003557"/>
    </source>
</evidence>
<dbReference type="InterPro" id="IPR020617">
    <property type="entry name" value="Thiolase_C"/>
</dbReference>